<reference evidence="2" key="1">
    <citation type="submission" date="2012-02" db="EMBL/GenBank/DDBJ databases">
        <title>The complete genome of Halobacteroides halobius DSM 5150.</title>
        <authorList>
            <person name="Lucas S."/>
            <person name="Copeland A."/>
            <person name="Lapidus A."/>
            <person name="Glavina del Rio T."/>
            <person name="Dalin E."/>
            <person name="Tice H."/>
            <person name="Bruce D."/>
            <person name="Goodwin L."/>
            <person name="Pitluck S."/>
            <person name="Peters L."/>
            <person name="Mikhailova N."/>
            <person name="Gu W."/>
            <person name="Kyrpides N."/>
            <person name="Mavromatis K."/>
            <person name="Ivanova N."/>
            <person name="Brettin T."/>
            <person name="Detter J.C."/>
            <person name="Han C."/>
            <person name="Larimer F."/>
            <person name="Land M."/>
            <person name="Hauser L."/>
            <person name="Markowitz V."/>
            <person name="Cheng J.-F."/>
            <person name="Hugenholtz P."/>
            <person name="Woyke T."/>
            <person name="Wu D."/>
            <person name="Tindall B."/>
            <person name="Pomrenke H."/>
            <person name="Brambilla E."/>
            <person name="Klenk H.-P."/>
            <person name="Eisen J.A."/>
        </authorList>
    </citation>
    <scope>NUCLEOTIDE SEQUENCE [LARGE SCALE GENOMIC DNA]</scope>
    <source>
        <strain evidence="2">ATCC 35273 / DSM 5150 / MD-1</strain>
    </source>
</reference>
<dbReference type="Pfam" id="PF10439">
    <property type="entry name" value="Bacteriocin_IIc"/>
    <property type="match status" value="1"/>
</dbReference>
<proteinExistence type="predicted"/>
<keyword evidence="2" id="KW-1185">Reference proteome</keyword>
<protein>
    <submittedName>
        <fullName evidence="1">Bacteriocin class II with double-glycine leader peptide</fullName>
    </submittedName>
</protein>
<accession>L0KBX3</accession>
<dbReference type="GO" id="GO:0042742">
    <property type="term" value="P:defense response to bacterium"/>
    <property type="evidence" value="ECO:0007669"/>
    <property type="project" value="InterPro"/>
</dbReference>
<evidence type="ECO:0000313" key="1">
    <source>
        <dbReference type="EMBL" id="AGB41859.1"/>
    </source>
</evidence>
<dbReference type="KEGG" id="hhl:Halha_1952"/>
<sequence>MDNLASVGMVELNEEELMMVDGGFFSVTDLGWAAAGGAISGAITYGSIGGAPGAVAGAFTGAALGALDYLMTEAGKTVVESSF</sequence>
<evidence type="ECO:0000313" key="2">
    <source>
        <dbReference type="Proteomes" id="UP000010880"/>
    </source>
</evidence>
<gene>
    <name evidence="1" type="ordered locus">Halha_1952</name>
</gene>
<dbReference type="Proteomes" id="UP000010880">
    <property type="component" value="Chromosome"/>
</dbReference>
<organism evidence="1 2">
    <name type="scientific">Halobacteroides halobius (strain ATCC 35273 / DSM 5150 / MD-1)</name>
    <dbReference type="NCBI Taxonomy" id="748449"/>
    <lineage>
        <taxon>Bacteria</taxon>
        <taxon>Bacillati</taxon>
        <taxon>Bacillota</taxon>
        <taxon>Clostridia</taxon>
        <taxon>Halanaerobiales</taxon>
        <taxon>Halobacteroidaceae</taxon>
        <taxon>Halobacteroides</taxon>
    </lineage>
</organism>
<dbReference type="AlphaFoldDB" id="L0KBX3"/>
<dbReference type="RefSeq" id="WP_015327575.1">
    <property type="nucleotide sequence ID" value="NC_019978.1"/>
</dbReference>
<dbReference type="InterPro" id="IPR019493">
    <property type="entry name" value="Bacteriocin_IIb_lactacin-rel"/>
</dbReference>
<name>L0KBX3_HALHC</name>
<dbReference type="HOGENOM" id="CLU_2537873_0_0_9"/>
<dbReference type="EMBL" id="CP003359">
    <property type="protein sequence ID" value="AGB41859.1"/>
    <property type="molecule type" value="Genomic_DNA"/>
</dbReference>